<comment type="caution">
    <text evidence="2">The sequence shown here is derived from an EMBL/GenBank/DDBJ whole genome shotgun (WGS) entry which is preliminary data.</text>
</comment>
<dbReference type="AlphaFoldDB" id="A0A495XL46"/>
<dbReference type="Gene3D" id="3.40.50.720">
    <property type="entry name" value="NAD(P)-binding Rossmann-like Domain"/>
    <property type="match status" value="1"/>
</dbReference>
<dbReference type="SUPFAM" id="SSF51735">
    <property type="entry name" value="NAD(P)-binding Rossmann-fold domains"/>
    <property type="match status" value="1"/>
</dbReference>
<gene>
    <name evidence="2" type="ORF">DFJ66_5628</name>
</gene>
<sequence length="280" mass="30107">MTILVTGATGNVGRHVVAQLVKEGADFRALSRNPDKAGLPAGVETVKGDLARPEELPLDGVTAVFLLAVLESDDAAGLAGALLDRARDLRRVVFLSSDAVTVQRPGSYELHESVEKVIEASGLEWTHVRPGEFMSNKLIWARSIKQDDVVRHAFPDAPGAPVHEADIAEVAVRALLDDGHAGKAYPLSGPELLTNRQQAAAIGAGLGREIGFEPLTYGQARASLIRDVGLPYDVAEYILGYHAQFNEEPPTVWPTFEEVVGRRGRTLTEWAADHAAELTP</sequence>
<name>A0A495XL46_9PSEU</name>
<dbReference type="InterPro" id="IPR036291">
    <property type="entry name" value="NAD(P)-bd_dom_sf"/>
</dbReference>
<evidence type="ECO:0000313" key="3">
    <source>
        <dbReference type="Proteomes" id="UP000272729"/>
    </source>
</evidence>
<dbReference type="Gene3D" id="3.90.25.10">
    <property type="entry name" value="UDP-galactose 4-epimerase, domain 1"/>
    <property type="match status" value="1"/>
</dbReference>
<dbReference type="OrthoDB" id="3207931at2"/>
<dbReference type="InterPro" id="IPR051604">
    <property type="entry name" value="Ergot_Alk_Oxidoreductase"/>
</dbReference>
<dbReference type="Pfam" id="PF13460">
    <property type="entry name" value="NAD_binding_10"/>
    <property type="match status" value="1"/>
</dbReference>
<protein>
    <submittedName>
        <fullName evidence="2">Uncharacterized protein YbjT (DUF2867 family)</fullName>
    </submittedName>
</protein>
<feature type="domain" description="NAD(P)-binding" evidence="1">
    <location>
        <begin position="7"/>
        <end position="177"/>
    </location>
</feature>
<evidence type="ECO:0000313" key="2">
    <source>
        <dbReference type="EMBL" id="RKT72318.1"/>
    </source>
</evidence>
<evidence type="ECO:0000259" key="1">
    <source>
        <dbReference type="Pfam" id="PF13460"/>
    </source>
</evidence>
<dbReference type="Proteomes" id="UP000272729">
    <property type="component" value="Unassembled WGS sequence"/>
</dbReference>
<proteinExistence type="predicted"/>
<dbReference type="InterPro" id="IPR016040">
    <property type="entry name" value="NAD(P)-bd_dom"/>
</dbReference>
<dbReference type="EMBL" id="RBXR01000001">
    <property type="protein sequence ID" value="RKT72318.1"/>
    <property type="molecule type" value="Genomic_DNA"/>
</dbReference>
<dbReference type="RefSeq" id="WP_121225264.1">
    <property type="nucleotide sequence ID" value="NZ_JBIUBA010000037.1"/>
</dbReference>
<reference evidence="2 3" key="1">
    <citation type="submission" date="2018-10" db="EMBL/GenBank/DDBJ databases">
        <title>Sequencing the genomes of 1000 actinobacteria strains.</title>
        <authorList>
            <person name="Klenk H.-P."/>
        </authorList>
    </citation>
    <scope>NUCLEOTIDE SEQUENCE [LARGE SCALE GENOMIC DNA]</scope>
    <source>
        <strain evidence="2 3">DSM 43911</strain>
    </source>
</reference>
<dbReference type="PANTHER" id="PTHR43162">
    <property type="match status" value="1"/>
</dbReference>
<organism evidence="2 3">
    <name type="scientific">Saccharothrix variisporea</name>
    <dbReference type="NCBI Taxonomy" id="543527"/>
    <lineage>
        <taxon>Bacteria</taxon>
        <taxon>Bacillati</taxon>
        <taxon>Actinomycetota</taxon>
        <taxon>Actinomycetes</taxon>
        <taxon>Pseudonocardiales</taxon>
        <taxon>Pseudonocardiaceae</taxon>
        <taxon>Saccharothrix</taxon>
    </lineage>
</organism>
<accession>A0A495XL46</accession>
<keyword evidence="3" id="KW-1185">Reference proteome</keyword>
<dbReference type="PANTHER" id="PTHR43162:SF1">
    <property type="entry name" value="PRESTALK A DIFFERENTIATION PROTEIN A"/>
    <property type="match status" value="1"/>
</dbReference>